<evidence type="ECO:0000313" key="1">
    <source>
        <dbReference type="EMBL" id="KAJ9489555.1"/>
    </source>
</evidence>
<name>A0AAI9XA65_PENTH</name>
<accession>A0AAI9XA65</accession>
<gene>
    <name evidence="1" type="ORF">VN97_g3714</name>
</gene>
<keyword evidence="2" id="KW-1185">Reference proteome</keyword>
<protein>
    <submittedName>
        <fullName evidence="1">Uncharacterized protein</fullName>
    </submittedName>
</protein>
<organism evidence="1 2">
    <name type="scientific">Penicillium thymicola</name>
    <dbReference type="NCBI Taxonomy" id="293382"/>
    <lineage>
        <taxon>Eukaryota</taxon>
        <taxon>Fungi</taxon>
        <taxon>Dikarya</taxon>
        <taxon>Ascomycota</taxon>
        <taxon>Pezizomycotina</taxon>
        <taxon>Eurotiomycetes</taxon>
        <taxon>Eurotiomycetidae</taxon>
        <taxon>Eurotiales</taxon>
        <taxon>Aspergillaceae</taxon>
        <taxon>Penicillium</taxon>
    </lineage>
</organism>
<proteinExistence type="predicted"/>
<dbReference type="Proteomes" id="UP001227192">
    <property type="component" value="Unassembled WGS sequence"/>
</dbReference>
<dbReference type="AlphaFoldDB" id="A0AAI9XA65"/>
<evidence type="ECO:0000313" key="2">
    <source>
        <dbReference type="Proteomes" id="UP001227192"/>
    </source>
</evidence>
<reference evidence="1" key="2">
    <citation type="journal article" date="2016" name="Fungal Biol.">
        <title>Ochratoxin A production by Penicillium thymicola.</title>
        <authorList>
            <person name="Nguyen H.D.T."/>
            <person name="McMullin D.R."/>
            <person name="Ponomareva E."/>
            <person name="Riley R."/>
            <person name="Pomraning K.R."/>
            <person name="Baker S.E."/>
            <person name="Seifert K.A."/>
        </authorList>
    </citation>
    <scope>NUCLEOTIDE SEQUENCE</scope>
    <source>
        <strain evidence="1">DAOM 180753</strain>
    </source>
</reference>
<sequence>MAISKILIAHLQRTLNLPSSGSDISLDPRSSFRTPYPWLLSDHTPLESTLVHCQDSMTPGVSDQTSLCAPETNIIQSAPAVCLQ</sequence>
<dbReference type="EMBL" id="LACB01000081">
    <property type="protein sequence ID" value="KAJ9489555.1"/>
    <property type="molecule type" value="Genomic_DNA"/>
</dbReference>
<reference evidence="1" key="1">
    <citation type="submission" date="2015-06" db="EMBL/GenBank/DDBJ databases">
        <authorList>
            <person name="Nguyen H."/>
        </authorList>
    </citation>
    <scope>NUCLEOTIDE SEQUENCE</scope>
    <source>
        <strain evidence="1">DAOM 180753</strain>
    </source>
</reference>
<comment type="caution">
    <text evidence="1">The sequence shown here is derived from an EMBL/GenBank/DDBJ whole genome shotgun (WGS) entry which is preliminary data.</text>
</comment>